<accession>A0AA97PMG7</accession>
<dbReference type="Proteomes" id="UP000011086">
    <property type="component" value="Unassembled WGS sequence"/>
</dbReference>
<evidence type="ECO:0000313" key="1">
    <source>
        <dbReference type="EMBL" id="ELQ39818.1"/>
    </source>
</evidence>
<sequence length="187" mass="20288">MTGVVEILTTLVSAAKLADKVHKTLREVVPKPPTEIERRHRTFYCTVVNLTQFDILVEDSNLVSGRFFTSPQGVDKWGNMTFTGCNGDHSPAGVTMGVSFKVSLDSTHHFDFAVGLTAPLVGHYKAGVVESLDPNAGYMAAEKGGVAINSENGYSATDEDGEQQEIKFHVSAFPGNKMTIEIRQVIV</sequence>
<dbReference type="AlphaFoldDB" id="A0AA97PMG7"/>
<protein>
    <submittedName>
        <fullName evidence="1">Uncharacterized protein</fullName>
    </submittedName>
</protein>
<dbReference type="EMBL" id="JH793250">
    <property type="protein sequence ID" value="ELQ39818.1"/>
    <property type="molecule type" value="Genomic_DNA"/>
</dbReference>
<proteinExistence type="predicted"/>
<dbReference type="Gene3D" id="2.60.270.50">
    <property type="match status" value="1"/>
</dbReference>
<gene>
    <name evidence="1" type="ORF">OOU_Y34scaffold00479g2</name>
</gene>
<organism evidence="1">
    <name type="scientific">Pyricularia oryzae (strain Y34)</name>
    <name type="common">Rice blast fungus</name>
    <name type="synonym">Magnaporthe oryzae</name>
    <dbReference type="NCBI Taxonomy" id="1143189"/>
    <lineage>
        <taxon>Eukaryota</taxon>
        <taxon>Fungi</taxon>
        <taxon>Dikarya</taxon>
        <taxon>Ascomycota</taxon>
        <taxon>Pezizomycotina</taxon>
        <taxon>Sordariomycetes</taxon>
        <taxon>Sordariomycetidae</taxon>
        <taxon>Magnaporthales</taxon>
        <taxon>Pyriculariaceae</taxon>
        <taxon>Pyricularia</taxon>
    </lineage>
</organism>
<name>A0AA97PMG7_PYRO3</name>
<reference evidence="1" key="1">
    <citation type="journal article" date="2012" name="PLoS Genet.">
        <title>Comparative analysis of the genomes of two field isolates of the rice blast fungus Magnaporthe oryzae.</title>
        <authorList>
            <person name="Xue M."/>
            <person name="Yang J."/>
            <person name="Li Z."/>
            <person name="Hu S."/>
            <person name="Yao N."/>
            <person name="Dean R.A."/>
            <person name="Zhao W."/>
            <person name="Shen M."/>
            <person name="Zhang H."/>
            <person name="Li C."/>
            <person name="Liu L."/>
            <person name="Cao L."/>
            <person name="Xu X."/>
            <person name="Xing Y."/>
            <person name="Hsiang T."/>
            <person name="Zhang Z."/>
            <person name="Xu J.R."/>
            <person name="Peng Y.L."/>
        </authorList>
    </citation>
    <scope>NUCLEOTIDE SEQUENCE</scope>
    <source>
        <strain evidence="1">Y34</strain>
    </source>
</reference>